<organism evidence="1 2">
    <name type="scientific">Arthrobacter pigmenti</name>
    <dbReference type="NCBI Taxonomy" id="271432"/>
    <lineage>
        <taxon>Bacteria</taxon>
        <taxon>Bacillati</taxon>
        <taxon>Actinomycetota</taxon>
        <taxon>Actinomycetes</taxon>
        <taxon>Micrococcales</taxon>
        <taxon>Micrococcaceae</taxon>
        <taxon>Arthrobacter</taxon>
    </lineage>
</organism>
<gene>
    <name evidence="1" type="ORF">BJ994_003228</name>
</gene>
<dbReference type="PANTHER" id="PTHR37816">
    <property type="entry name" value="YALI0E33011P"/>
    <property type="match status" value="1"/>
</dbReference>
<name>A0A846RUE8_9MICC</name>
<sequence length="179" mass="20554">MIPSSPRRVVFFGVTGSGKSTAAQRYSAVTGLPLVEVDSDIGWLPGWVERDHAEQNRMVEEIAARDEWVFDSFYSRWSDRLIPRAEAIVALDYPRWVSLARLLRRTVRRMVLRERVCNGNTETLPRVVARDSIIRWHFTSFANKKARIRAYQEAGLPVLHFTSPNQLKQWLDDAARTAG</sequence>
<keyword evidence="1" id="KW-0808">Transferase</keyword>
<accession>A0A846RUE8</accession>
<dbReference type="InterPro" id="IPR052922">
    <property type="entry name" value="Cytidylate_Kinase-2"/>
</dbReference>
<comment type="caution">
    <text evidence="1">The sequence shown here is derived from an EMBL/GenBank/DDBJ whole genome shotgun (WGS) entry which is preliminary data.</text>
</comment>
<dbReference type="AlphaFoldDB" id="A0A846RUE8"/>
<reference evidence="1 2" key="1">
    <citation type="submission" date="2020-03" db="EMBL/GenBank/DDBJ databases">
        <title>Sequencing the genomes of 1000 actinobacteria strains.</title>
        <authorList>
            <person name="Klenk H.-P."/>
        </authorList>
    </citation>
    <scope>NUCLEOTIDE SEQUENCE [LARGE SCALE GENOMIC DNA]</scope>
    <source>
        <strain evidence="1 2">DSM 16403</strain>
    </source>
</reference>
<dbReference type="InterPro" id="IPR027417">
    <property type="entry name" value="P-loop_NTPase"/>
</dbReference>
<evidence type="ECO:0000313" key="2">
    <source>
        <dbReference type="Proteomes" id="UP000547458"/>
    </source>
</evidence>
<evidence type="ECO:0000313" key="1">
    <source>
        <dbReference type="EMBL" id="NJC24152.1"/>
    </source>
</evidence>
<keyword evidence="1" id="KW-0418">Kinase</keyword>
<dbReference type="RefSeq" id="WP_209066939.1">
    <property type="nucleotide sequence ID" value="NZ_JAATJL010000001.1"/>
</dbReference>
<dbReference type="EMBL" id="JAATJL010000001">
    <property type="protein sequence ID" value="NJC24152.1"/>
    <property type="molecule type" value="Genomic_DNA"/>
</dbReference>
<proteinExistence type="predicted"/>
<protein>
    <submittedName>
        <fullName evidence="1">Adenylate kinase family enzyme</fullName>
    </submittedName>
</protein>
<keyword evidence="2" id="KW-1185">Reference proteome</keyword>
<dbReference type="GO" id="GO:0016301">
    <property type="term" value="F:kinase activity"/>
    <property type="evidence" value="ECO:0007669"/>
    <property type="project" value="UniProtKB-KW"/>
</dbReference>
<dbReference type="Gene3D" id="3.40.50.300">
    <property type="entry name" value="P-loop containing nucleotide triphosphate hydrolases"/>
    <property type="match status" value="1"/>
</dbReference>
<dbReference type="Proteomes" id="UP000547458">
    <property type="component" value="Unassembled WGS sequence"/>
</dbReference>
<dbReference type="SUPFAM" id="SSF52540">
    <property type="entry name" value="P-loop containing nucleoside triphosphate hydrolases"/>
    <property type="match status" value="1"/>
</dbReference>
<dbReference type="PANTHER" id="PTHR37816:SF1">
    <property type="entry name" value="TOXIN"/>
    <property type="match status" value="1"/>
</dbReference>